<dbReference type="NCBIfam" id="TIGR02967">
    <property type="entry name" value="guan_deamin"/>
    <property type="match status" value="1"/>
</dbReference>
<organism evidence="10 11">
    <name type="scientific">Mortierella isabellina</name>
    <name type="common">Filamentous fungus</name>
    <name type="synonym">Umbelopsis isabellina</name>
    <dbReference type="NCBI Taxonomy" id="91625"/>
    <lineage>
        <taxon>Eukaryota</taxon>
        <taxon>Fungi</taxon>
        <taxon>Fungi incertae sedis</taxon>
        <taxon>Mucoromycota</taxon>
        <taxon>Mucoromycotina</taxon>
        <taxon>Umbelopsidomycetes</taxon>
        <taxon>Umbelopsidales</taxon>
        <taxon>Umbelopsidaceae</taxon>
        <taxon>Umbelopsis</taxon>
    </lineage>
</organism>
<keyword evidence="3 8" id="KW-0479">Metal-binding</keyword>
<dbReference type="Gene3D" id="3.20.20.140">
    <property type="entry name" value="Metal-dependent hydrolases"/>
    <property type="match status" value="1"/>
</dbReference>
<evidence type="ECO:0000256" key="6">
    <source>
        <dbReference type="ARBA" id="ARBA00051148"/>
    </source>
</evidence>
<feature type="domain" description="Amidohydrolase-related" evidence="9">
    <location>
        <begin position="78"/>
        <end position="453"/>
    </location>
</feature>
<comment type="pathway">
    <text evidence="1 8">Purine metabolism; guanine degradation; xanthine from guanine: step 1/1.</text>
</comment>
<accession>A0A8H7PSM8</accession>
<reference evidence="10" key="1">
    <citation type="submission" date="2020-12" db="EMBL/GenBank/DDBJ databases">
        <title>Metabolic potential, ecology and presence of endohyphal bacteria is reflected in genomic diversity of Mucoromycotina.</title>
        <authorList>
            <person name="Muszewska A."/>
            <person name="Okrasinska A."/>
            <person name="Steczkiewicz K."/>
            <person name="Drgas O."/>
            <person name="Orlowska M."/>
            <person name="Perlinska-Lenart U."/>
            <person name="Aleksandrzak-Piekarczyk T."/>
            <person name="Szatraj K."/>
            <person name="Zielenkiewicz U."/>
            <person name="Pilsyk S."/>
            <person name="Malc E."/>
            <person name="Mieczkowski P."/>
            <person name="Kruszewska J.S."/>
            <person name="Biernat P."/>
            <person name="Pawlowska J."/>
        </authorList>
    </citation>
    <scope>NUCLEOTIDE SEQUENCE</scope>
    <source>
        <strain evidence="10">WA0000067209</strain>
    </source>
</reference>
<evidence type="ECO:0000259" key="9">
    <source>
        <dbReference type="Pfam" id="PF01979"/>
    </source>
</evidence>
<dbReference type="GO" id="GO:0008270">
    <property type="term" value="F:zinc ion binding"/>
    <property type="evidence" value="ECO:0007669"/>
    <property type="project" value="UniProtKB-UniRule"/>
</dbReference>
<dbReference type="AlphaFoldDB" id="A0A8H7PSM8"/>
<evidence type="ECO:0000313" key="10">
    <source>
        <dbReference type="EMBL" id="KAG2179143.1"/>
    </source>
</evidence>
<protein>
    <recommendedName>
        <fullName evidence="8">Guanine deaminase</fullName>
        <shortName evidence="8">Guanase</shortName>
        <ecNumber evidence="8">3.5.4.3</ecNumber>
    </recommendedName>
    <alternativeName>
        <fullName evidence="8">Guanine aminohydrolase</fullName>
    </alternativeName>
</protein>
<gene>
    <name evidence="10" type="ORF">INT43_001993</name>
</gene>
<dbReference type="Pfam" id="PF01979">
    <property type="entry name" value="Amidohydro_1"/>
    <property type="match status" value="1"/>
</dbReference>
<comment type="catalytic activity">
    <reaction evidence="6 8">
        <text>guanine + H2O + H(+) = xanthine + NH4(+)</text>
        <dbReference type="Rhea" id="RHEA:14665"/>
        <dbReference type="ChEBI" id="CHEBI:15377"/>
        <dbReference type="ChEBI" id="CHEBI:15378"/>
        <dbReference type="ChEBI" id="CHEBI:16235"/>
        <dbReference type="ChEBI" id="CHEBI:17712"/>
        <dbReference type="ChEBI" id="CHEBI:28938"/>
        <dbReference type="EC" id="3.5.4.3"/>
    </reaction>
</comment>
<dbReference type="InterPro" id="IPR011059">
    <property type="entry name" value="Metal-dep_hydrolase_composite"/>
</dbReference>
<dbReference type="InterPro" id="IPR032466">
    <property type="entry name" value="Metal_Hydrolase"/>
</dbReference>
<dbReference type="GO" id="GO:0006147">
    <property type="term" value="P:guanine catabolic process"/>
    <property type="evidence" value="ECO:0007669"/>
    <property type="project" value="UniProtKB-UniRule"/>
</dbReference>
<dbReference type="InterPro" id="IPR006680">
    <property type="entry name" value="Amidohydro-rel"/>
</dbReference>
<evidence type="ECO:0000256" key="7">
    <source>
        <dbReference type="ARBA" id="ARBA00056079"/>
    </source>
</evidence>
<evidence type="ECO:0000256" key="5">
    <source>
        <dbReference type="ARBA" id="ARBA00022833"/>
    </source>
</evidence>
<comment type="function">
    <text evidence="7 8">Catalyzes the hydrolytic deamination of guanine, producing xanthine and ammonia.</text>
</comment>
<dbReference type="NCBIfam" id="NF006679">
    <property type="entry name" value="PRK09228.1"/>
    <property type="match status" value="1"/>
</dbReference>
<dbReference type="GO" id="GO:0008892">
    <property type="term" value="F:guanine deaminase activity"/>
    <property type="evidence" value="ECO:0007669"/>
    <property type="project" value="UniProtKB-UniRule"/>
</dbReference>
<dbReference type="FunFam" id="3.20.20.140:FF:000022">
    <property type="entry name" value="Guanine deaminase"/>
    <property type="match status" value="1"/>
</dbReference>
<evidence type="ECO:0000256" key="8">
    <source>
        <dbReference type="RuleBase" id="RU366009"/>
    </source>
</evidence>
<keyword evidence="5 8" id="KW-0862">Zinc</keyword>
<comment type="similarity">
    <text evidence="2 8">Belongs to the metallo-dependent hydrolases superfamily. ATZ/TRZ family.</text>
</comment>
<proteinExistence type="inferred from homology"/>
<dbReference type="GO" id="GO:0005829">
    <property type="term" value="C:cytosol"/>
    <property type="evidence" value="ECO:0007669"/>
    <property type="project" value="TreeGrafter"/>
</dbReference>
<dbReference type="InterPro" id="IPR014311">
    <property type="entry name" value="Guanine_deaminase"/>
</dbReference>
<name>A0A8H7PSM8_MORIS</name>
<evidence type="ECO:0000313" key="11">
    <source>
        <dbReference type="Proteomes" id="UP000654370"/>
    </source>
</evidence>
<keyword evidence="11" id="KW-1185">Reference proteome</keyword>
<dbReference type="EC" id="3.5.4.3" evidence="8"/>
<sequence>MPAPSSSEEFIVYYGTVIHSLAPTDLEINENAVLVVNVAIGTIVVFERNVEKLNEFLSTVNVLQNKHYTVNALSRTQFILPGFIDTHAHAPQFSFAATGMDLPLLQWLDKYTFPKESEFSDLEHAQNVYSKVIDRFLHSGTTTCSWFATIHLEACKLFTDIIERKGQRAYIGKVNMDQNSPDYYIEQTESSVNDTRTFIEYVKAKNNNLLTPIVTPRFAISCTSTLLKALGDLAKEHDVPIQSHLCENLAEIDFTMELFPDSANYTAVYDDHGLLNDRTIMAHCVHMSEEELQLLKSREAGVAHCPNSNFALQSGVCDIKKYMERDIKCGLGSDLAGGFATSILDAMRSAFIASNTTGIIKSQYENNGDQYKALDAKELIYLATLGGAKVVGMEDKIGNFKVGKDFDALVCDASDDTSVRLFRHDTPWDMLQKFIFMADERCLAHVYVKGRRVAGWKQ</sequence>
<dbReference type="PANTHER" id="PTHR11271:SF6">
    <property type="entry name" value="GUANINE DEAMINASE"/>
    <property type="match status" value="1"/>
</dbReference>
<dbReference type="InterPro" id="IPR051607">
    <property type="entry name" value="Metallo-dep_hydrolases"/>
</dbReference>
<dbReference type="UniPathway" id="UPA00603">
    <property type="reaction ID" value="UER00660"/>
</dbReference>
<evidence type="ECO:0000256" key="2">
    <source>
        <dbReference type="ARBA" id="ARBA00006745"/>
    </source>
</evidence>
<keyword evidence="4 8" id="KW-0378">Hydrolase</keyword>
<dbReference type="SUPFAM" id="SSF51556">
    <property type="entry name" value="Metallo-dependent hydrolases"/>
    <property type="match status" value="1"/>
</dbReference>
<dbReference type="OrthoDB" id="194468at2759"/>
<evidence type="ECO:0000256" key="3">
    <source>
        <dbReference type="ARBA" id="ARBA00022723"/>
    </source>
</evidence>
<comment type="caution">
    <text evidence="10">The sequence shown here is derived from an EMBL/GenBank/DDBJ whole genome shotgun (WGS) entry which is preliminary data.</text>
</comment>
<dbReference type="Gene3D" id="2.30.40.10">
    <property type="entry name" value="Urease, subunit C, domain 1"/>
    <property type="match status" value="1"/>
</dbReference>
<dbReference type="Proteomes" id="UP000654370">
    <property type="component" value="Unassembled WGS sequence"/>
</dbReference>
<dbReference type="PANTHER" id="PTHR11271">
    <property type="entry name" value="GUANINE DEAMINASE"/>
    <property type="match status" value="1"/>
</dbReference>
<evidence type="ECO:0000256" key="4">
    <source>
        <dbReference type="ARBA" id="ARBA00022801"/>
    </source>
</evidence>
<evidence type="ECO:0000256" key="1">
    <source>
        <dbReference type="ARBA" id="ARBA00004984"/>
    </source>
</evidence>
<comment type="cofactor">
    <cofactor evidence="8">
        <name>Zn(2+)</name>
        <dbReference type="ChEBI" id="CHEBI:29105"/>
    </cofactor>
    <text evidence="8">Binds 1 zinc ion per subunit.</text>
</comment>
<dbReference type="EMBL" id="JAEPQZ010000007">
    <property type="protein sequence ID" value="KAG2179143.1"/>
    <property type="molecule type" value="Genomic_DNA"/>
</dbReference>